<feature type="domain" description="C2H2-type" evidence="9">
    <location>
        <begin position="232"/>
        <end position="259"/>
    </location>
</feature>
<dbReference type="GO" id="GO:0005634">
    <property type="term" value="C:nucleus"/>
    <property type="evidence" value="ECO:0007669"/>
    <property type="project" value="UniProtKB-SubCell"/>
</dbReference>
<evidence type="ECO:0000256" key="4">
    <source>
        <dbReference type="ARBA" id="ARBA00022771"/>
    </source>
</evidence>
<keyword evidence="6" id="KW-0539">Nucleus</keyword>
<dbReference type="EMBL" id="JAVRJZ010000003">
    <property type="protein sequence ID" value="KAK2724419.1"/>
    <property type="molecule type" value="Genomic_DNA"/>
</dbReference>
<dbReference type="PANTHER" id="PTHR16515">
    <property type="entry name" value="PR DOMAIN ZINC FINGER PROTEIN"/>
    <property type="match status" value="1"/>
</dbReference>
<dbReference type="SUPFAM" id="SSF57667">
    <property type="entry name" value="beta-beta-alpha zinc fingers"/>
    <property type="match status" value="2"/>
</dbReference>
<feature type="compositionally biased region" description="Low complexity" evidence="8">
    <location>
        <begin position="30"/>
        <end position="41"/>
    </location>
</feature>
<accession>A0AA88IC29</accession>
<dbReference type="Proteomes" id="UP001187531">
    <property type="component" value="Unassembled WGS sequence"/>
</dbReference>
<evidence type="ECO:0000313" key="11">
    <source>
        <dbReference type="Proteomes" id="UP001187531"/>
    </source>
</evidence>
<feature type="region of interest" description="Disordered" evidence="8">
    <location>
        <begin position="1"/>
        <end position="53"/>
    </location>
</feature>
<dbReference type="GO" id="GO:0008270">
    <property type="term" value="F:zinc ion binding"/>
    <property type="evidence" value="ECO:0007669"/>
    <property type="project" value="UniProtKB-KW"/>
</dbReference>
<dbReference type="Pfam" id="PF13894">
    <property type="entry name" value="zf-C2H2_4"/>
    <property type="match status" value="1"/>
</dbReference>
<feature type="compositionally biased region" description="Basic and acidic residues" evidence="8">
    <location>
        <begin position="106"/>
        <end position="126"/>
    </location>
</feature>
<dbReference type="FunFam" id="3.30.160.60:FF:000065">
    <property type="entry name" value="B-cell CLL/lymphoma 6, member B"/>
    <property type="match status" value="1"/>
</dbReference>
<gene>
    <name evidence="10" type="ORF">QYM36_001061</name>
</gene>
<proteinExistence type="predicted"/>
<keyword evidence="11" id="KW-1185">Reference proteome</keyword>
<evidence type="ECO:0000256" key="5">
    <source>
        <dbReference type="ARBA" id="ARBA00022833"/>
    </source>
</evidence>
<dbReference type="PROSITE" id="PS00028">
    <property type="entry name" value="ZINC_FINGER_C2H2_1"/>
    <property type="match status" value="3"/>
</dbReference>
<evidence type="ECO:0000256" key="8">
    <source>
        <dbReference type="SAM" id="MobiDB-lite"/>
    </source>
</evidence>
<dbReference type="AlphaFoldDB" id="A0AA88IC29"/>
<dbReference type="PANTHER" id="PTHR16515:SF49">
    <property type="entry name" value="GASTRULA ZINC FINGER PROTEIN XLCGF49.1-LIKE-RELATED"/>
    <property type="match status" value="1"/>
</dbReference>
<feature type="region of interest" description="Disordered" evidence="8">
    <location>
        <begin position="93"/>
        <end position="171"/>
    </location>
</feature>
<comment type="caution">
    <text evidence="10">The sequence shown here is derived from an EMBL/GenBank/DDBJ whole genome shotgun (WGS) entry which is preliminary data.</text>
</comment>
<dbReference type="PROSITE" id="PS50157">
    <property type="entry name" value="ZINC_FINGER_C2H2_2"/>
    <property type="match status" value="3"/>
</dbReference>
<dbReference type="GO" id="GO:0010468">
    <property type="term" value="P:regulation of gene expression"/>
    <property type="evidence" value="ECO:0007669"/>
    <property type="project" value="TreeGrafter"/>
</dbReference>
<dbReference type="InterPro" id="IPR050331">
    <property type="entry name" value="Zinc_finger"/>
</dbReference>
<reference evidence="10" key="1">
    <citation type="submission" date="2023-07" db="EMBL/GenBank/DDBJ databases">
        <title>Chromosome-level genome assembly of Artemia franciscana.</title>
        <authorList>
            <person name="Jo E."/>
        </authorList>
    </citation>
    <scope>NUCLEOTIDE SEQUENCE</scope>
    <source>
        <tissue evidence="10">Whole body</tissue>
    </source>
</reference>
<feature type="domain" description="C2H2-type" evidence="9">
    <location>
        <begin position="176"/>
        <end position="203"/>
    </location>
</feature>
<comment type="subcellular location">
    <subcellularLocation>
        <location evidence="1">Nucleus</location>
    </subcellularLocation>
</comment>
<evidence type="ECO:0000256" key="3">
    <source>
        <dbReference type="ARBA" id="ARBA00022737"/>
    </source>
</evidence>
<keyword evidence="4 7" id="KW-0863">Zinc-finger</keyword>
<evidence type="ECO:0000256" key="6">
    <source>
        <dbReference type="ARBA" id="ARBA00023242"/>
    </source>
</evidence>
<dbReference type="SMART" id="SM00355">
    <property type="entry name" value="ZnF_C2H2"/>
    <property type="match status" value="3"/>
</dbReference>
<evidence type="ECO:0000256" key="2">
    <source>
        <dbReference type="ARBA" id="ARBA00022723"/>
    </source>
</evidence>
<dbReference type="Pfam" id="PF13912">
    <property type="entry name" value="zf-C2H2_6"/>
    <property type="match status" value="1"/>
</dbReference>
<evidence type="ECO:0000259" key="9">
    <source>
        <dbReference type="PROSITE" id="PS50157"/>
    </source>
</evidence>
<organism evidence="10 11">
    <name type="scientific">Artemia franciscana</name>
    <name type="common">Brine shrimp</name>
    <name type="synonym">Artemia sanfranciscana</name>
    <dbReference type="NCBI Taxonomy" id="6661"/>
    <lineage>
        <taxon>Eukaryota</taxon>
        <taxon>Metazoa</taxon>
        <taxon>Ecdysozoa</taxon>
        <taxon>Arthropoda</taxon>
        <taxon>Crustacea</taxon>
        <taxon>Branchiopoda</taxon>
        <taxon>Anostraca</taxon>
        <taxon>Artemiidae</taxon>
        <taxon>Artemia</taxon>
    </lineage>
</organism>
<dbReference type="Gene3D" id="3.30.160.60">
    <property type="entry name" value="Classic Zinc Finger"/>
    <property type="match status" value="3"/>
</dbReference>
<feature type="domain" description="C2H2-type" evidence="9">
    <location>
        <begin position="204"/>
        <end position="231"/>
    </location>
</feature>
<evidence type="ECO:0000256" key="7">
    <source>
        <dbReference type="PROSITE-ProRule" id="PRU00042"/>
    </source>
</evidence>
<dbReference type="FunFam" id="3.30.160.60:FF:000145">
    <property type="entry name" value="Zinc finger protein 574"/>
    <property type="match status" value="1"/>
</dbReference>
<protein>
    <recommendedName>
        <fullName evidence="9">C2H2-type domain-containing protein</fullName>
    </recommendedName>
</protein>
<keyword evidence="2" id="KW-0479">Metal-binding</keyword>
<keyword evidence="3" id="KW-0677">Repeat</keyword>
<sequence length="284" mass="32242">MKNPDSSHLLDLSVPSGKTPDDFLVDGNLSRSYDSSSYRNNEALSGTEPSSGCDKLDLEEFVSSAELPSSDFDAVTDPLDSWEDLLSPAIVPPLEEKDLSSQCRPNLEKEDSNDSFKSPYEQRDLSDPYGPSLEQRALSDPYRPTSEQRDLSDSCRPSVITDNRFTTSEREERRDHPCSICHTTFHTREQLIEHLASHAAEKPFVCLKCNAKYRQLSSLNRHMLSHEGVKNFECSICKRRFAEKKTLEAHSRTHTGERPFVTIYQHMESSDMDFSEVNLEISEV</sequence>
<dbReference type="InterPro" id="IPR036236">
    <property type="entry name" value="Znf_C2H2_sf"/>
</dbReference>
<dbReference type="InterPro" id="IPR013087">
    <property type="entry name" value="Znf_C2H2_type"/>
</dbReference>
<evidence type="ECO:0000256" key="1">
    <source>
        <dbReference type="ARBA" id="ARBA00004123"/>
    </source>
</evidence>
<dbReference type="Pfam" id="PF00096">
    <property type="entry name" value="zf-C2H2"/>
    <property type="match status" value="1"/>
</dbReference>
<name>A0AA88IC29_ARTSF</name>
<evidence type="ECO:0000313" key="10">
    <source>
        <dbReference type="EMBL" id="KAK2724419.1"/>
    </source>
</evidence>
<keyword evidence="5" id="KW-0862">Zinc</keyword>